<feature type="region of interest" description="Disordered" evidence="1">
    <location>
        <begin position="171"/>
        <end position="254"/>
    </location>
</feature>
<feature type="compositionally biased region" description="Polar residues" evidence="1">
    <location>
        <begin position="183"/>
        <end position="192"/>
    </location>
</feature>
<dbReference type="PANTHER" id="PTHR31871:SF1">
    <property type="entry name" value="HISTIDINE-TRNA LIGASE"/>
    <property type="match status" value="1"/>
</dbReference>
<dbReference type="Pfam" id="PF09713">
    <property type="entry name" value="A_thal_3526"/>
    <property type="match status" value="2"/>
</dbReference>
<dbReference type="NCBIfam" id="TIGR01589">
    <property type="entry name" value="A_thal_3526"/>
    <property type="match status" value="1"/>
</dbReference>
<dbReference type="PANTHER" id="PTHR31871">
    <property type="entry name" value="OS02G0137100 PROTEIN"/>
    <property type="match status" value="1"/>
</dbReference>
<organism evidence="2 3">
    <name type="scientific">Kalanchoe fedtschenkoi</name>
    <name type="common">Lavender scallops</name>
    <name type="synonym">South American air plant</name>
    <dbReference type="NCBI Taxonomy" id="63787"/>
    <lineage>
        <taxon>Eukaryota</taxon>
        <taxon>Viridiplantae</taxon>
        <taxon>Streptophyta</taxon>
        <taxon>Embryophyta</taxon>
        <taxon>Tracheophyta</taxon>
        <taxon>Spermatophyta</taxon>
        <taxon>Magnoliopsida</taxon>
        <taxon>eudicotyledons</taxon>
        <taxon>Gunneridae</taxon>
        <taxon>Pentapetalae</taxon>
        <taxon>Saxifragales</taxon>
        <taxon>Crassulaceae</taxon>
        <taxon>Kalanchoe</taxon>
    </lineage>
</organism>
<evidence type="ECO:0000313" key="3">
    <source>
        <dbReference type="Proteomes" id="UP000594263"/>
    </source>
</evidence>
<name>A0A7N0ZVN9_KALFE</name>
<evidence type="ECO:0000256" key="1">
    <source>
        <dbReference type="SAM" id="MobiDB-lite"/>
    </source>
</evidence>
<feature type="compositionally biased region" description="Polar residues" evidence="1">
    <location>
        <begin position="205"/>
        <end position="216"/>
    </location>
</feature>
<reference evidence="2" key="1">
    <citation type="submission" date="2021-01" db="UniProtKB">
        <authorList>
            <consortium name="EnsemblPlants"/>
        </authorList>
    </citation>
    <scope>IDENTIFICATION</scope>
</reference>
<proteinExistence type="predicted"/>
<protein>
    <submittedName>
        <fullName evidence="2">Uncharacterized protein</fullName>
    </submittedName>
</protein>
<evidence type="ECO:0000313" key="2">
    <source>
        <dbReference type="EnsemblPlants" id="Kaladp0041s0023.1.v1.1"/>
    </source>
</evidence>
<feature type="compositionally biased region" description="Polar residues" evidence="1">
    <location>
        <begin position="243"/>
        <end position="254"/>
    </location>
</feature>
<sequence length="254" mass="29871">MAETVEYMWSVHGTPPPVTSILWRRLQEQNVEFFRSYSRRLEVLQQIKTFNMLLSRQAELMNRQKLTSHHDYPQAPRCLPTPKAGSFIYAQMVRKNIERCLKKYMNLEETKAILWREARIPPQITSLVWEKLQEQNVEFFRAYSRRLAVLQQIKTFNMLLSRQAELMNRQKLTSHHDYPQAPRSDQNSQSFSYDELPESIEMTYTEPNSSIESPQDSVPVPSDQPVGGFSYDELTRIFEMTDTEPNSSIESPTR</sequence>
<dbReference type="Gramene" id="Kaladp0041s0023.1.v1.1">
    <property type="protein sequence ID" value="Kaladp0041s0023.1.v1.1"/>
    <property type="gene ID" value="Kaladp0041s0023.v1.1"/>
</dbReference>
<keyword evidence="3" id="KW-1185">Reference proteome</keyword>
<dbReference type="EnsemblPlants" id="Kaladp0041s0023.1.v1.1">
    <property type="protein sequence ID" value="Kaladp0041s0023.1.v1.1"/>
    <property type="gene ID" value="Kaladp0041s0023.v1.1"/>
</dbReference>
<dbReference type="Proteomes" id="UP000594263">
    <property type="component" value="Unplaced"/>
</dbReference>
<dbReference type="InterPro" id="IPR006476">
    <property type="entry name" value="CHP01589_pln"/>
</dbReference>
<accession>A0A7N0ZVN9</accession>
<dbReference type="AlphaFoldDB" id="A0A7N0ZVN9"/>